<comment type="caution">
    <text evidence="2">The sequence shown here is derived from an EMBL/GenBank/DDBJ whole genome shotgun (WGS) entry which is preliminary data.</text>
</comment>
<dbReference type="AlphaFoldDB" id="K0SMQ5"/>
<dbReference type="Proteomes" id="UP000266841">
    <property type="component" value="Unassembled WGS sequence"/>
</dbReference>
<organism evidence="2 3">
    <name type="scientific">Thalassiosira oceanica</name>
    <name type="common">Marine diatom</name>
    <dbReference type="NCBI Taxonomy" id="159749"/>
    <lineage>
        <taxon>Eukaryota</taxon>
        <taxon>Sar</taxon>
        <taxon>Stramenopiles</taxon>
        <taxon>Ochrophyta</taxon>
        <taxon>Bacillariophyta</taxon>
        <taxon>Coscinodiscophyceae</taxon>
        <taxon>Thalassiosirophycidae</taxon>
        <taxon>Thalassiosirales</taxon>
        <taxon>Thalassiosiraceae</taxon>
        <taxon>Thalassiosira</taxon>
    </lineage>
</organism>
<feature type="compositionally biased region" description="Basic and acidic residues" evidence="1">
    <location>
        <begin position="345"/>
        <end position="354"/>
    </location>
</feature>
<evidence type="ECO:0000313" key="2">
    <source>
        <dbReference type="EMBL" id="EJK66650.1"/>
    </source>
</evidence>
<feature type="compositionally biased region" description="Low complexity" evidence="1">
    <location>
        <begin position="333"/>
        <end position="344"/>
    </location>
</feature>
<dbReference type="EMBL" id="AGNL01014576">
    <property type="protein sequence ID" value="EJK66650.1"/>
    <property type="molecule type" value="Genomic_DNA"/>
</dbReference>
<feature type="region of interest" description="Disordered" evidence="1">
    <location>
        <begin position="292"/>
        <end position="356"/>
    </location>
</feature>
<feature type="compositionally biased region" description="Polar residues" evidence="1">
    <location>
        <begin position="313"/>
        <end position="325"/>
    </location>
</feature>
<sequence length="420" mass="43799">MPALCDDDSDCFDRRNRSCCGRPAGGLGAERCPSPFYLPPLRLCLSSSPDSPDSSASLALPIHVRLRALCAGPICSPATFEAHLPSPAFARRASTSNARPEHEPTRLGLPGGNARCHSGHQSQTRPGAYLGAFEDHSGSRTARRHDDGDTAGDSSRTRGGGRVGWDSCADSAGLPRPAVTGRAETLSGRVVALVVVGDRSCRCRADQEGEARRATTGEERIAQSYKPRKKGSRGGDCEILRQMLAVVPSAVPTPPKDPELEEAPPVRRTRPSSLSSLTASLAIAGGRDSKASAAAAITPSPGGSATSTTRGSVNVNEGGSRTVTMIDSDSEESSQYTSEYSLSTVREEGGRGYADRSLSTVSGLTSTGEAPSPAVPRRTLDGSSVVLLPEGGTSLGSGFSDNSSLSTYASYTFDRFDRPG</sequence>
<proteinExistence type="predicted"/>
<feature type="region of interest" description="Disordered" evidence="1">
    <location>
        <begin position="91"/>
        <end position="179"/>
    </location>
</feature>
<protein>
    <submittedName>
        <fullName evidence="2">Uncharacterized protein</fullName>
    </submittedName>
</protein>
<feature type="region of interest" description="Disordered" evidence="1">
    <location>
        <begin position="361"/>
        <end position="380"/>
    </location>
</feature>
<feature type="compositionally biased region" description="Basic and acidic residues" evidence="1">
    <location>
        <begin position="206"/>
        <end position="221"/>
    </location>
</feature>
<accession>K0SMQ5</accession>
<evidence type="ECO:0000256" key="1">
    <source>
        <dbReference type="SAM" id="MobiDB-lite"/>
    </source>
</evidence>
<keyword evidence="3" id="KW-1185">Reference proteome</keyword>
<gene>
    <name evidence="2" type="ORF">THAOC_12415</name>
</gene>
<feature type="region of interest" description="Disordered" evidence="1">
    <location>
        <begin position="249"/>
        <end position="275"/>
    </location>
</feature>
<reference evidence="2 3" key="1">
    <citation type="journal article" date="2012" name="Genome Biol.">
        <title>Genome and low-iron response of an oceanic diatom adapted to chronic iron limitation.</title>
        <authorList>
            <person name="Lommer M."/>
            <person name="Specht M."/>
            <person name="Roy A.S."/>
            <person name="Kraemer L."/>
            <person name="Andreson R."/>
            <person name="Gutowska M.A."/>
            <person name="Wolf J."/>
            <person name="Bergner S.V."/>
            <person name="Schilhabel M.B."/>
            <person name="Klostermeier U.C."/>
            <person name="Beiko R.G."/>
            <person name="Rosenstiel P."/>
            <person name="Hippler M."/>
            <person name="Laroche J."/>
        </authorList>
    </citation>
    <scope>NUCLEOTIDE SEQUENCE [LARGE SCALE GENOMIC DNA]</scope>
    <source>
        <strain evidence="2 3">CCMP1005</strain>
    </source>
</reference>
<evidence type="ECO:0000313" key="3">
    <source>
        <dbReference type="Proteomes" id="UP000266841"/>
    </source>
</evidence>
<feature type="region of interest" description="Disordered" evidence="1">
    <location>
        <begin position="206"/>
        <end position="235"/>
    </location>
</feature>
<feature type="non-terminal residue" evidence="2">
    <location>
        <position position="420"/>
    </location>
</feature>
<feature type="compositionally biased region" description="Low complexity" evidence="1">
    <location>
        <begin position="298"/>
        <end position="312"/>
    </location>
</feature>
<feature type="compositionally biased region" description="Basic and acidic residues" evidence="1">
    <location>
        <begin position="133"/>
        <end position="148"/>
    </location>
</feature>
<name>K0SMQ5_THAOC</name>